<proteinExistence type="predicted"/>
<keyword evidence="3" id="KW-1185">Reference proteome</keyword>
<dbReference type="InterPro" id="IPR025312">
    <property type="entry name" value="DUF4216"/>
</dbReference>
<evidence type="ECO:0000313" key="2">
    <source>
        <dbReference type="EMBL" id="KAK9045791.1"/>
    </source>
</evidence>
<feature type="domain" description="DUF4216" evidence="1">
    <location>
        <begin position="121"/>
        <end position="193"/>
    </location>
</feature>
<reference evidence="2 3" key="1">
    <citation type="journal article" date="2024" name="G3 (Bethesda)">
        <title>Genome assembly of Hibiscus sabdariffa L. provides insights into metabolisms of medicinal natural products.</title>
        <authorList>
            <person name="Kim T."/>
        </authorList>
    </citation>
    <scope>NUCLEOTIDE SEQUENCE [LARGE SCALE GENOMIC DNA]</scope>
    <source>
        <strain evidence="2">TK-2024</strain>
        <tissue evidence="2">Old leaves</tissue>
    </source>
</reference>
<organism evidence="2 3">
    <name type="scientific">Hibiscus sabdariffa</name>
    <name type="common">roselle</name>
    <dbReference type="NCBI Taxonomy" id="183260"/>
    <lineage>
        <taxon>Eukaryota</taxon>
        <taxon>Viridiplantae</taxon>
        <taxon>Streptophyta</taxon>
        <taxon>Embryophyta</taxon>
        <taxon>Tracheophyta</taxon>
        <taxon>Spermatophyta</taxon>
        <taxon>Magnoliopsida</taxon>
        <taxon>eudicotyledons</taxon>
        <taxon>Gunneridae</taxon>
        <taxon>Pentapetalae</taxon>
        <taxon>rosids</taxon>
        <taxon>malvids</taxon>
        <taxon>Malvales</taxon>
        <taxon>Malvaceae</taxon>
        <taxon>Malvoideae</taxon>
        <taxon>Hibiscus</taxon>
    </lineage>
</organism>
<evidence type="ECO:0000313" key="3">
    <source>
        <dbReference type="Proteomes" id="UP001396334"/>
    </source>
</evidence>
<dbReference type="PANTHER" id="PTHR48258">
    <property type="entry name" value="DUF4218 DOMAIN-CONTAINING PROTEIN-RELATED"/>
    <property type="match status" value="1"/>
</dbReference>
<dbReference type="Proteomes" id="UP001396334">
    <property type="component" value="Unassembled WGS sequence"/>
</dbReference>
<accession>A0ABR2U7T5</accession>
<name>A0ABR2U7T5_9ROSI</name>
<comment type="caution">
    <text evidence="2">The sequence shown here is derived from an EMBL/GenBank/DDBJ whole genome shotgun (WGS) entry which is preliminary data.</text>
</comment>
<sequence length="290" mass="34197">MMQWYILTNCDEVEPYMEKHKMEIQLQNTLSIEERHRAKFPLWFRNYVANQDSKEISDELLSLAYGPHKRAQKYTGCIVNGVRFHTKARDEHLTSQNSGVTVEGNHEEDQINFYGILTDIIQLNYIKDYKVVLFKCKWFDLGNKKRRIYKDGHLLSINISKCWYDSDPFILSVQAKQVFYLDDTKLGKDWRVVQKFHHRHLYDVPEKQVVENDDVSDVDDEFETYDCNAEMQISENISLCRDDIIANTINCEIVDNVNVLIDSDDQESEDDNEGGEIELDEYDTDIEHIF</sequence>
<protein>
    <recommendedName>
        <fullName evidence="1">DUF4216 domain-containing protein</fullName>
    </recommendedName>
</protein>
<dbReference type="Pfam" id="PF13952">
    <property type="entry name" value="DUF4216"/>
    <property type="match status" value="1"/>
</dbReference>
<evidence type="ECO:0000259" key="1">
    <source>
        <dbReference type="Pfam" id="PF13952"/>
    </source>
</evidence>
<gene>
    <name evidence="2" type="ORF">V6N11_051699</name>
</gene>
<dbReference type="PANTHER" id="PTHR48258:SF14">
    <property type="entry name" value="OS02G0583300 PROTEIN"/>
    <property type="match status" value="1"/>
</dbReference>
<dbReference type="EMBL" id="JBBPBN010000001">
    <property type="protein sequence ID" value="KAK9045791.1"/>
    <property type="molecule type" value="Genomic_DNA"/>
</dbReference>